<dbReference type="AlphaFoldDB" id="A0A8T0NL40"/>
<comment type="caution">
    <text evidence="1">The sequence shown here is derived from an EMBL/GenBank/DDBJ whole genome shotgun (WGS) entry which is preliminary data.</text>
</comment>
<evidence type="ECO:0000313" key="1">
    <source>
        <dbReference type="EMBL" id="KAG2549295.1"/>
    </source>
</evidence>
<organism evidence="1 2">
    <name type="scientific">Panicum virgatum</name>
    <name type="common">Blackwell switchgrass</name>
    <dbReference type="NCBI Taxonomy" id="38727"/>
    <lineage>
        <taxon>Eukaryota</taxon>
        <taxon>Viridiplantae</taxon>
        <taxon>Streptophyta</taxon>
        <taxon>Embryophyta</taxon>
        <taxon>Tracheophyta</taxon>
        <taxon>Spermatophyta</taxon>
        <taxon>Magnoliopsida</taxon>
        <taxon>Liliopsida</taxon>
        <taxon>Poales</taxon>
        <taxon>Poaceae</taxon>
        <taxon>PACMAD clade</taxon>
        <taxon>Panicoideae</taxon>
        <taxon>Panicodae</taxon>
        <taxon>Paniceae</taxon>
        <taxon>Panicinae</taxon>
        <taxon>Panicum</taxon>
        <taxon>Panicum sect. Hiantes</taxon>
    </lineage>
</organism>
<dbReference type="EMBL" id="CM029053">
    <property type="protein sequence ID" value="KAG2549295.1"/>
    <property type="molecule type" value="Genomic_DNA"/>
</dbReference>
<accession>A0A8T0NL40</accession>
<sequence>MISWGRNYSPDSTYCSGGSWMKITFSCATRSGWMHQAQTKNVFLSSPTKSGGASTRSEKEVSRMILAVEMFLA</sequence>
<keyword evidence="2" id="KW-1185">Reference proteome</keyword>
<dbReference type="Proteomes" id="UP000823388">
    <property type="component" value="Chromosome 9K"/>
</dbReference>
<reference evidence="1" key="1">
    <citation type="submission" date="2020-05" db="EMBL/GenBank/DDBJ databases">
        <title>WGS assembly of Panicum virgatum.</title>
        <authorList>
            <person name="Lovell J.T."/>
            <person name="Jenkins J."/>
            <person name="Shu S."/>
            <person name="Juenger T.E."/>
            <person name="Schmutz J."/>
        </authorList>
    </citation>
    <scope>NUCLEOTIDE SEQUENCE</scope>
    <source>
        <strain evidence="1">AP13</strain>
    </source>
</reference>
<proteinExistence type="predicted"/>
<gene>
    <name evidence="1" type="ORF">PVAP13_9KG265739</name>
</gene>
<protein>
    <submittedName>
        <fullName evidence="1">Uncharacterized protein</fullName>
    </submittedName>
</protein>
<evidence type="ECO:0000313" key="2">
    <source>
        <dbReference type="Proteomes" id="UP000823388"/>
    </source>
</evidence>
<name>A0A8T0NL40_PANVG</name>